<dbReference type="EMBL" id="JAJEQE010000005">
    <property type="protein sequence ID" value="MCC2148167.1"/>
    <property type="molecule type" value="Genomic_DNA"/>
</dbReference>
<dbReference type="Proteomes" id="UP001299235">
    <property type="component" value="Unassembled WGS sequence"/>
</dbReference>
<gene>
    <name evidence="1" type="ORF">LKD42_02695</name>
</gene>
<evidence type="ECO:0000313" key="1">
    <source>
        <dbReference type="EMBL" id="MCC2148167.1"/>
    </source>
</evidence>
<organism evidence="1 2">
    <name type="scientific">Hominisplanchenecus faecis</name>
    <dbReference type="NCBI Taxonomy" id="2885351"/>
    <lineage>
        <taxon>Bacteria</taxon>
        <taxon>Bacillati</taxon>
        <taxon>Bacillota</taxon>
        <taxon>Clostridia</taxon>
        <taxon>Lachnospirales</taxon>
        <taxon>Lachnospiraceae</taxon>
        <taxon>Hominisplanchenecus</taxon>
    </lineage>
</organism>
<dbReference type="RefSeq" id="WP_215660452.1">
    <property type="nucleotide sequence ID" value="NZ_JAJEQE010000005.1"/>
</dbReference>
<protein>
    <submittedName>
        <fullName evidence="1">Uncharacterized protein</fullName>
    </submittedName>
</protein>
<keyword evidence="2" id="KW-1185">Reference proteome</keyword>
<accession>A0ABS8EUP1</accession>
<evidence type="ECO:0000313" key="2">
    <source>
        <dbReference type="Proteomes" id="UP001299235"/>
    </source>
</evidence>
<name>A0ABS8EUP1_9FIRM</name>
<reference evidence="1 2" key="1">
    <citation type="submission" date="2021-10" db="EMBL/GenBank/DDBJ databases">
        <title>Anaerobic single-cell dispensing facilitates the cultivation of human gut bacteria.</title>
        <authorList>
            <person name="Afrizal A."/>
        </authorList>
    </citation>
    <scope>NUCLEOTIDE SEQUENCE [LARGE SCALE GENOMIC DNA]</scope>
    <source>
        <strain evidence="1 2">CLA-AA-H246</strain>
    </source>
</reference>
<sequence>MKVYAKFRIDIDKEDESIYTQKAVNLMQKLGCKAEKLYSSMERYTFTVDIKKAVYRELMELKKEIDQVFQYDEDTEEDDDELLDIIEPDIWCSYIPKYTQEEEKNAIGYYIDLAGYEFEENEKKVYESLCPECETFFQNKEYTFKKKKQLEDLNRRKAVFTRPGQLDMFVTIPMYEYLIEKGLSQKNFIPAYYSGVLKKVAGYQLKAENVLGKGAFQCESYRATEACSHCKKVRVQKEPDAGFHNIYLDTEKLGKWEHVNATYEYTYGHARRILIYSPEMKEWLTKADEKLIMYPVFPLEMKGKINLENENG</sequence>
<comment type="caution">
    <text evidence="1">The sequence shown here is derived from an EMBL/GenBank/DDBJ whole genome shotgun (WGS) entry which is preliminary data.</text>
</comment>
<proteinExistence type="predicted"/>